<dbReference type="InterPro" id="IPR002563">
    <property type="entry name" value="Flavin_Rdtase-like_dom"/>
</dbReference>
<evidence type="ECO:0000256" key="1">
    <source>
        <dbReference type="ARBA" id="ARBA00038054"/>
    </source>
</evidence>
<comment type="similarity">
    <text evidence="1">Belongs to the flavoredoxin family.</text>
</comment>
<dbReference type="SUPFAM" id="SSF50475">
    <property type="entry name" value="FMN-binding split barrel"/>
    <property type="match status" value="1"/>
</dbReference>
<dbReference type="Gene3D" id="2.30.110.10">
    <property type="entry name" value="Electron Transport, Fmn-binding Protein, Chain A"/>
    <property type="match status" value="1"/>
</dbReference>
<reference evidence="3 4" key="2">
    <citation type="submission" date="2020-01" db="EMBL/GenBank/DDBJ databases">
        <title>Clostridiaceae sp. nov. isolated from the gut of human by culturomics.</title>
        <authorList>
            <person name="Chang Y."/>
        </authorList>
    </citation>
    <scope>NUCLEOTIDE SEQUENCE [LARGE SCALE GENOMIC DNA]</scope>
    <source>
        <strain evidence="3 4">DONG20-135</strain>
    </source>
</reference>
<name>A0A6N8U6F1_9FIRM</name>
<dbReference type="GO" id="GO:0016646">
    <property type="term" value="F:oxidoreductase activity, acting on the CH-NH group of donors, NAD or NADP as acceptor"/>
    <property type="evidence" value="ECO:0007669"/>
    <property type="project" value="UniProtKB-ARBA"/>
</dbReference>
<dbReference type="InterPro" id="IPR052174">
    <property type="entry name" value="Flavoredoxin"/>
</dbReference>
<dbReference type="AlphaFoldDB" id="A0A6N8U6F1"/>
<evidence type="ECO:0000259" key="2">
    <source>
        <dbReference type="Pfam" id="PF01613"/>
    </source>
</evidence>
<dbReference type="EMBL" id="WUUQ01000001">
    <property type="protein sequence ID" value="MXQ73095.1"/>
    <property type="molecule type" value="Genomic_DNA"/>
</dbReference>
<reference evidence="3 4" key="1">
    <citation type="submission" date="2019-12" db="EMBL/GenBank/DDBJ databases">
        <authorList>
            <person name="Yang R."/>
        </authorList>
    </citation>
    <scope>NUCLEOTIDE SEQUENCE [LARGE SCALE GENOMIC DNA]</scope>
    <source>
        <strain evidence="3 4">DONG20-135</strain>
    </source>
</reference>
<feature type="domain" description="Flavin reductase like" evidence="2">
    <location>
        <begin position="26"/>
        <end position="167"/>
    </location>
</feature>
<dbReference type="PANTHER" id="PTHR43567">
    <property type="entry name" value="FLAVOREDOXIN-RELATED-RELATED"/>
    <property type="match status" value="1"/>
</dbReference>
<dbReference type="Pfam" id="PF01613">
    <property type="entry name" value="Flavin_Reduct"/>
    <property type="match status" value="1"/>
</dbReference>
<dbReference type="Proteomes" id="UP000434036">
    <property type="component" value="Unassembled WGS sequence"/>
</dbReference>
<dbReference type="PANTHER" id="PTHR43567:SF5">
    <property type="entry name" value="HYPOTHETICAL CYTOSOLIC PROTEIN"/>
    <property type="match status" value="1"/>
</dbReference>
<sequence length="169" mass="19914">MNNMFEELKIEDFQENIFTLLNNDWTLITAGDDKQANTMTASWGGMGILWNKAVATIYVRPQRYTYQFLEKQDTFSLTFFTPDKHEILAYCGSHSGKDEDKIAKCGLTLQYDENTPYFNQARLVLICKKLYWQDMDPNHFLSDDILKNYPKHDYHRMYIGEITKVLVKK</sequence>
<accession>A0A6N8U6F1</accession>
<dbReference type="GO" id="GO:0010181">
    <property type="term" value="F:FMN binding"/>
    <property type="evidence" value="ECO:0007669"/>
    <property type="project" value="InterPro"/>
</dbReference>
<evidence type="ECO:0000313" key="3">
    <source>
        <dbReference type="EMBL" id="MXQ73095.1"/>
    </source>
</evidence>
<keyword evidence="4" id="KW-1185">Reference proteome</keyword>
<gene>
    <name evidence="3" type="ORF">GSF08_03985</name>
</gene>
<comment type="caution">
    <text evidence="3">The sequence shown here is derived from an EMBL/GenBank/DDBJ whole genome shotgun (WGS) entry which is preliminary data.</text>
</comment>
<dbReference type="InterPro" id="IPR012349">
    <property type="entry name" value="Split_barrel_FMN-bd"/>
</dbReference>
<evidence type="ECO:0000313" key="4">
    <source>
        <dbReference type="Proteomes" id="UP000434036"/>
    </source>
</evidence>
<proteinExistence type="inferred from homology"/>
<organism evidence="3 4">
    <name type="scientific">Copranaerobaculum intestinale</name>
    <dbReference type="NCBI Taxonomy" id="2692629"/>
    <lineage>
        <taxon>Bacteria</taxon>
        <taxon>Bacillati</taxon>
        <taxon>Bacillota</taxon>
        <taxon>Erysipelotrichia</taxon>
        <taxon>Erysipelotrichales</taxon>
        <taxon>Erysipelotrichaceae</taxon>
        <taxon>Copranaerobaculum</taxon>
    </lineage>
</organism>
<protein>
    <submittedName>
        <fullName evidence="3">Flavin reductase family protein</fullName>
    </submittedName>
</protein>